<keyword evidence="2" id="KW-1185">Reference proteome</keyword>
<name>U4LTU5_PYROM</name>
<gene>
    <name evidence="1" type="ORF">PCON_09924</name>
</gene>
<accession>U4LTU5</accession>
<dbReference type="AlphaFoldDB" id="U4LTU5"/>
<sequence length="89" mass="9912">MAVATFEVHSDVKKTRCVNLGTGYLDATEFQEALRLARNTIEEIQIDADFEPNYDTTGVIGPFKDFPKLNKISTEIESLVPYPGTPGEF</sequence>
<dbReference type="Proteomes" id="UP000018144">
    <property type="component" value="Unassembled WGS sequence"/>
</dbReference>
<protein>
    <submittedName>
        <fullName evidence="1">Uncharacterized protein</fullName>
    </submittedName>
</protein>
<evidence type="ECO:0000313" key="1">
    <source>
        <dbReference type="EMBL" id="CCX31096.1"/>
    </source>
</evidence>
<evidence type="ECO:0000313" key="2">
    <source>
        <dbReference type="Proteomes" id="UP000018144"/>
    </source>
</evidence>
<organism evidence="1 2">
    <name type="scientific">Pyronema omphalodes (strain CBS 100304)</name>
    <name type="common">Pyronema confluens</name>
    <dbReference type="NCBI Taxonomy" id="1076935"/>
    <lineage>
        <taxon>Eukaryota</taxon>
        <taxon>Fungi</taxon>
        <taxon>Dikarya</taxon>
        <taxon>Ascomycota</taxon>
        <taxon>Pezizomycotina</taxon>
        <taxon>Pezizomycetes</taxon>
        <taxon>Pezizales</taxon>
        <taxon>Pyronemataceae</taxon>
        <taxon>Pyronema</taxon>
    </lineage>
</organism>
<reference evidence="1 2" key="1">
    <citation type="journal article" date="2013" name="PLoS Genet.">
        <title>The genome and development-dependent transcriptomes of Pyronema confluens: a window into fungal evolution.</title>
        <authorList>
            <person name="Traeger S."/>
            <person name="Altegoer F."/>
            <person name="Freitag M."/>
            <person name="Gabaldon T."/>
            <person name="Kempken F."/>
            <person name="Kumar A."/>
            <person name="Marcet-Houben M."/>
            <person name="Poggeler S."/>
            <person name="Stajich J.E."/>
            <person name="Nowrousian M."/>
        </authorList>
    </citation>
    <scope>NUCLEOTIDE SEQUENCE [LARGE SCALE GENOMIC DNA]</scope>
    <source>
        <strain evidence="2">CBS 100304</strain>
        <tissue evidence="1">Vegetative mycelium</tissue>
    </source>
</reference>
<proteinExistence type="predicted"/>
<dbReference type="OrthoDB" id="5495477at2759"/>
<dbReference type="EMBL" id="HF935534">
    <property type="protein sequence ID" value="CCX31096.1"/>
    <property type="molecule type" value="Genomic_DNA"/>
</dbReference>